<sequence>MASSTGAGKNKMQAIDLTKLNLMQLTQFKNQLDQDLQFYQESIQNLKHAQSKFQESGEALTKCSPGNADKDILVPLTGSMYVPGKLKDPEKVVVDVGTGYYVEKDIPNAKEYFTKKVKYVTEQMEKVQAIGSEKNRVRDAVMDVMEIKLQQQFSQQKAGQTASA</sequence>
<dbReference type="InterPro" id="IPR004127">
    <property type="entry name" value="Prefoldin_subunit_alpha"/>
</dbReference>
<organism evidence="3 4">
    <name type="scientific">Tigriopus californicus</name>
    <name type="common">Marine copepod</name>
    <dbReference type="NCBI Taxonomy" id="6832"/>
    <lineage>
        <taxon>Eukaryota</taxon>
        <taxon>Metazoa</taxon>
        <taxon>Ecdysozoa</taxon>
        <taxon>Arthropoda</taxon>
        <taxon>Crustacea</taxon>
        <taxon>Multicrustacea</taxon>
        <taxon>Hexanauplia</taxon>
        <taxon>Copepoda</taxon>
        <taxon>Harpacticoida</taxon>
        <taxon>Harpacticidae</taxon>
        <taxon>Tigriopus</taxon>
    </lineage>
</organism>
<evidence type="ECO:0000256" key="2">
    <source>
        <dbReference type="ARBA" id="ARBA00023186"/>
    </source>
</evidence>
<dbReference type="STRING" id="6832.A0A553NFI1"/>
<protein>
    <recommendedName>
        <fullName evidence="5">Prefoldin subunit 5</fullName>
    </recommendedName>
</protein>
<evidence type="ECO:0000313" key="3">
    <source>
        <dbReference type="EMBL" id="TRY64212.1"/>
    </source>
</evidence>
<evidence type="ECO:0008006" key="5">
    <source>
        <dbReference type="Google" id="ProtNLM"/>
    </source>
</evidence>
<dbReference type="GO" id="GO:0016272">
    <property type="term" value="C:prefoldin complex"/>
    <property type="evidence" value="ECO:0007669"/>
    <property type="project" value="InterPro"/>
</dbReference>
<accession>A0A553NFI1</accession>
<dbReference type="CDD" id="cd23157">
    <property type="entry name" value="Prefoldin_5"/>
    <property type="match status" value="1"/>
</dbReference>
<dbReference type="Proteomes" id="UP000318571">
    <property type="component" value="Chromosome 10"/>
</dbReference>
<dbReference type="PANTHER" id="PTHR12674">
    <property type="entry name" value="PREFOLDIN SUBUNIT 5"/>
    <property type="match status" value="1"/>
</dbReference>
<dbReference type="SUPFAM" id="SSF46579">
    <property type="entry name" value="Prefoldin"/>
    <property type="match status" value="1"/>
</dbReference>
<dbReference type="GO" id="GO:1990115">
    <property type="term" value="P:RNA polymerase III assembly"/>
    <property type="evidence" value="ECO:0007669"/>
    <property type="project" value="TreeGrafter"/>
</dbReference>
<gene>
    <name evidence="3" type="ORF">TCAL_00497</name>
</gene>
<reference evidence="3 4" key="1">
    <citation type="journal article" date="2018" name="Nat. Ecol. Evol.">
        <title>Genomic signatures of mitonuclear coevolution across populations of Tigriopus californicus.</title>
        <authorList>
            <person name="Barreto F.S."/>
            <person name="Watson E.T."/>
            <person name="Lima T.G."/>
            <person name="Willett C.S."/>
            <person name="Edmands S."/>
            <person name="Li W."/>
            <person name="Burton R.S."/>
        </authorList>
    </citation>
    <scope>NUCLEOTIDE SEQUENCE [LARGE SCALE GENOMIC DNA]</scope>
    <source>
        <strain evidence="3 4">San Diego</strain>
    </source>
</reference>
<dbReference type="NCBIfam" id="TIGR00293">
    <property type="entry name" value="prefoldin subunit alpha"/>
    <property type="match status" value="1"/>
</dbReference>
<evidence type="ECO:0000313" key="4">
    <source>
        <dbReference type="Proteomes" id="UP000318571"/>
    </source>
</evidence>
<proteinExistence type="inferred from homology"/>
<evidence type="ECO:0000256" key="1">
    <source>
        <dbReference type="ARBA" id="ARBA00010048"/>
    </source>
</evidence>
<dbReference type="GO" id="GO:0005737">
    <property type="term" value="C:cytoplasm"/>
    <property type="evidence" value="ECO:0007669"/>
    <property type="project" value="TreeGrafter"/>
</dbReference>
<dbReference type="InterPro" id="IPR011599">
    <property type="entry name" value="PFD_alpha_archaea"/>
</dbReference>
<comment type="similarity">
    <text evidence="1">Belongs to the prefoldin subunit alpha family.</text>
</comment>
<dbReference type="AlphaFoldDB" id="A0A553NFI1"/>
<comment type="caution">
    <text evidence="3">The sequence shown here is derived from an EMBL/GenBank/DDBJ whole genome shotgun (WGS) entry which is preliminary data.</text>
</comment>
<dbReference type="PANTHER" id="PTHR12674:SF2">
    <property type="entry name" value="PREFOLDIN SUBUNIT 5"/>
    <property type="match status" value="1"/>
</dbReference>
<dbReference type="GO" id="GO:0006457">
    <property type="term" value="P:protein folding"/>
    <property type="evidence" value="ECO:0007669"/>
    <property type="project" value="InterPro"/>
</dbReference>
<dbReference type="Pfam" id="PF02996">
    <property type="entry name" value="Prefoldin"/>
    <property type="match status" value="1"/>
</dbReference>
<name>A0A553NFI1_TIGCA</name>
<dbReference type="GO" id="GO:1990114">
    <property type="term" value="P:RNA polymerase II core complex assembly"/>
    <property type="evidence" value="ECO:0007669"/>
    <property type="project" value="TreeGrafter"/>
</dbReference>
<dbReference type="GO" id="GO:0051082">
    <property type="term" value="F:unfolded protein binding"/>
    <property type="evidence" value="ECO:0007669"/>
    <property type="project" value="InterPro"/>
</dbReference>
<dbReference type="InterPro" id="IPR009053">
    <property type="entry name" value="Prefoldin"/>
</dbReference>
<dbReference type="FunFam" id="1.10.287.370:FF:000004">
    <property type="entry name" value="Probable prefoldin subunit 5"/>
    <property type="match status" value="1"/>
</dbReference>
<keyword evidence="4" id="KW-1185">Reference proteome</keyword>
<dbReference type="OMA" id="QAKFKAC"/>
<dbReference type="GO" id="GO:1990113">
    <property type="term" value="P:RNA polymerase I assembly"/>
    <property type="evidence" value="ECO:0007669"/>
    <property type="project" value="TreeGrafter"/>
</dbReference>
<dbReference type="Gene3D" id="1.10.287.370">
    <property type="match status" value="1"/>
</dbReference>
<dbReference type="EMBL" id="VCGU01000458">
    <property type="protein sequence ID" value="TRY64212.1"/>
    <property type="molecule type" value="Genomic_DNA"/>
</dbReference>
<keyword evidence="2" id="KW-0143">Chaperone</keyword>